<keyword evidence="12" id="KW-0325">Glycoprotein</keyword>
<keyword evidence="10" id="KW-1015">Disulfide bond</keyword>
<evidence type="ECO:0000259" key="18">
    <source>
        <dbReference type="Pfam" id="PF02932"/>
    </source>
</evidence>
<evidence type="ECO:0000256" key="13">
    <source>
        <dbReference type="ARBA" id="ARBA00023257"/>
    </source>
</evidence>
<evidence type="ECO:0000256" key="17">
    <source>
        <dbReference type="SAM" id="Phobius"/>
    </source>
</evidence>
<dbReference type="InterPro" id="IPR006029">
    <property type="entry name" value="Neurotrans-gated_channel_TM"/>
</dbReference>
<evidence type="ECO:0000313" key="19">
    <source>
        <dbReference type="EMBL" id="GMR54918.1"/>
    </source>
</evidence>
<accession>A0AAN5D1P3</accession>
<dbReference type="Pfam" id="PF02932">
    <property type="entry name" value="Neur_chan_memb"/>
    <property type="match status" value="1"/>
</dbReference>
<proteinExistence type="inferred from homology"/>
<evidence type="ECO:0000256" key="8">
    <source>
        <dbReference type="ARBA" id="ARBA00023065"/>
    </source>
</evidence>
<evidence type="ECO:0000256" key="16">
    <source>
        <dbReference type="ARBA" id="ARBA00034104"/>
    </source>
</evidence>
<evidence type="ECO:0000313" key="20">
    <source>
        <dbReference type="Proteomes" id="UP001328107"/>
    </source>
</evidence>
<dbReference type="SUPFAM" id="SSF90112">
    <property type="entry name" value="Neurotransmitter-gated ion-channel transmembrane pore"/>
    <property type="match status" value="1"/>
</dbReference>
<evidence type="ECO:0000256" key="5">
    <source>
        <dbReference type="ARBA" id="ARBA00022729"/>
    </source>
</evidence>
<feature type="transmembrane region" description="Helical" evidence="17">
    <location>
        <begin position="95"/>
        <end position="115"/>
    </location>
</feature>
<evidence type="ECO:0000256" key="7">
    <source>
        <dbReference type="ARBA" id="ARBA00023018"/>
    </source>
</evidence>
<comment type="subcellular location">
    <subcellularLocation>
        <location evidence="16">Postsynaptic cell membrane</location>
        <topology evidence="16">Multi-pass membrane protein</topology>
    </subcellularLocation>
</comment>
<evidence type="ECO:0000256" key="14">
    <source>
        <dbReference type="ARBA" id="ARBA00023286"/>
    </source>
</evidence>
<keyword evidence="2" id="KW-0813">Transport</keyword>
<evidence type="ECO:0000256" key="9">
    <source>
        <dbReference type="ARBA" id="ARBA00023136"/>
    </source>
</evidence>
<dbReference type="AlphaFoldDB" id="A0AAN5D1P3"/>
<keyword evidence="6 17" id="KW-1133">Transmembrane helix</keyword>
<evidence type="ECO:0000256" key="15">
    <source>
        <dbReference type="ARBA" id="ARBA00023303"/>
    </source>
</evidence>
<organism evidence="19 20">
    <name type="scientific">Pristionchus mayeri</name>
    <dbReference type="NCBI Taxonomy" id="1317129"/>
    <lineage>
        <taxon>Eukaryota</taxon>
        <taxon>Metazoa</taxon>
        <taxon>Ecdysozoa</taxon>
        <taxon>Nematoda</taxon>
        <taxon>Chromadorea</taxon>
        <taxon>Rhabditida</taxon>
        <taxon>Rhabditina</taxon>
        <taxon>Diplogasteromorpha</taxon>
        <taxon>Diplogasteroidea</taxon>
        <taxon>Neodiplogasteridae</taxon>
        <taxon>Pristionchus</taxon>
    </lineage>
</organism>
<evidence type="ECO:0000256" key="3">
    <source>
        <dbReference type="ARBA" id="ARBA00022475"/>
    </source>
</evidence>
<keyword evidence="3" id="KW-1003">Cell membrane</keyword>
<evidence type="ECO:0000256" key="12">
    <source>
        <dbReference type="ARBA" id="ARBA00023180"/>
    </source>
</evidence>
<sequence length="141" mass="15634">AVSGSLQSTGSNGAAGSQRVPIIRVNTQEHHPFCPNNSDRKLESRPSREIGKALGDEALKAIDAIEYITEHLRNDNESKKQRDDWKYVALVIDRILLYTFFAVTTCGTAGIIFSAPHVFDYVNQTQIIENIKAAAEAEKME</sequence>
<keyword evidence="9 17" id="KW-0472">Membrane</keyword>
<keyword evidence="14" id="KW-1071">Ligand-gated ion channel</keyword>
<keyword evidence="11" id="KW-0675">Receptor</keyword>
<feature type="non-terminal residue" evidence="19">
    <location>
        <position position="141"/>
    </location>
</feature>
<keyword evidence="4 17" id="KW-0812">Transmembrane</keyword>
<keyword evidence="13" id="KW-0628">Postsynaptic cell membrane</keyword>
<evidence type="ECO:0000256" key="6">
    <source>
        <dbReference type="ARBA" id="ARBA00022989"/>
    </source>
</evidence>
<reference evidence="20" key="1">
    <citation type="submission" date="2022-10" db="EMBL/GenBank/DDBJ databases">
        <title>Genome assembly of Pristionchus species.</title>
        <authorList>
            <person name="Yoshida K."/>
            <person name="Sommer R.J."/>
        </authorList>
    </citation>
    <scope>NUCLEOTIDE SEQUENCE [LARGE SCALE GENOMIC DNA]</scope>
    <source>
        <strain evidence="20">RS5460</strain>
    </source>
</reference>
<comment type="similarity">
    <text evidence="1">Belongs to the ligand-gated ion channel (TC 1.A.9) family. Acetylcholine receptor (TC 1.A.9.1) subfamily.</text>
</comment>
<keyword evidence="7" id="KW-0770">Synapse</keyword>
<dbReference type="GO" id="GO:0022848">
    <property type="term" value="F:acetylcholine-gated monoatomic cation-selective channel activity"/>
    <property type="evidence" value="ECO:0007669"/>
    <property type="project" value="UniProtKB-ARBA"/>
</dbReference>
<dbReference type="FunFam" id="1.20.58.390:FF:000035">
    <property type="entry name" value="Acetylcholine receptor subunit beta-like 1"/>
    <property type="match status" value="1"/>
</dbReference>
<dbReference type="Proteomes" id="UP001328107">
    <property type="component" value="Unassembled WGS sequence"/>
</dbReference>
<comment type="caution">
    <text evidence="19">The sequence shown here is derived from an EMBL/GenBank/DDBJ whole genome shotgun (WGS) entry which is preliminary data.</text>
</comment>
<dbReference type="EMBL" id="BTRK01000005">
    <property type="protein sequence ID" value="GMR54918.1"/>
    <property type="molecule type" value="Genomic_DNA"/>
</dbReference>
<dbReference type="InterPro" id="IPR038050">
    <property type="entry name" value="Neuro_actylchol_rec"/>
</dbReference>
<feature type="domain" description="Neurotransmitter-gated ion-channel transmembrane" evidence="18">
    <location>
        <begin position="39"/>
        <end position="111"/>
    </location>
</feature>
<dbReference type="Gene3D" id="1.20.58.390">
    <property type="entry name" value="Neurotransmitter-gated ion-channel transmembrane domain"/>
    <property type="match status" value="1"/>
</dbReference>
<keyword evidence="20" id="KW-1185">Reference proteome</keyword>
<evidence type="ECO:0000256" key="10">
    <source>
        <dbReference type="ARBA" id="ARBA00023157"/>
    </source>
</evidence>
<name>A0AAN5D1P3_9BILA</name>
<evidence type="ECO:0000256" key="11">
    <source>
        <dbReference type="ARBA" id="ARBA00023170"/>
    </source>
</evidence>
<dbReference type="InterPro" id="IPR036719">
    <property type="entry name" value="Neuro-gated_channel_TM_sf"/>
</dbReference>
<protein>
    <recommendedName>
        <fullName evidence="18">Neurotransmitter-gated ion-channel transmembrane domain-containing protein</fullName>
    </recommendedName>
</protein>
<feature type="non-terminal residue" evidence="19">
    <location>
        <position position="1"/>
    </location>
</feature>
<evidence type="ECO:0000256" key="1">
    <source>
        <dbReference type="ARBA" id="ARBA00009237"/>
    </source>
</evidence>
<evidence type="ECO:0000256" key="2">
    <source>
        <dbReference type="ARBA" id="ARBA00022448"/>
    </source>
</evidence>
<keyword evidence="5" id="KW-0732">Signal</keyword>
<keyword evidence="8" id="KW-0406">Ion transport</keyword>
<dbReference type="GO" id="GO:0045211">
    <property type="term" value="C:postsynaptic membrane"/>
    <property type="evidence" value="ECO:0007669"/>
    <property type="project" value="UniProtKB-SubCell"/>
</dbReference>
<evidence type="ECO:0000256" key="4">
    <source>
        <dbReference type="ARBA" id="ARBA00022692"/>
    </source>
</evidence>
<keyword evidence="15" id="KW-0407">Ion channel</keyword>
<gene>
    <name evidence="19" type="ORF">PMAYCL1PPCAC_25113</name>
</gene>